<proteinExistence type="predicted"/>
<reference evidence="2 3" key="1">
    <citation type="submission" date="2021-07" db="EMBL/GenBank/DDBJ databases">
        <title>The Aristolochia fimbriata genome: insights into angiosperm evolution, floral development and chemical biosynthesis.</title>
        <authorList>
            <person name="Jiao Y."/>
        </authorList>
    </citation>
    <scope>NUCLEOTIDE SEQUENCE [LARGE SCALE GENOMIC DNA]</scope>
    <source>
        <strain evidence="2">IBCAS-2021</strain>
        <tissue evidence="2">Leaf</tissue>
    </source>
</reference>
<dbReference type="EMBL" id="JAINDJ010000006">
    <property type="protein sequence ID" value="KAG9445231.1"/>
    <property type="molecule type" value="Genomic_DNA"/>
</dbReference>
<feature type="compositionally biased region" description="Gly residues" evidence="1">
    <location>
        <begin position="71"/>
        <end position="81"/>
    </location>
</feature>
<keyword evidence="3" id="KW-1185">Reference proteome</keyword>
<evidence type="ECO:0000313" key="2">
    <source>
        <dbReference type="EMBL" id="KAG9445231.1"/>
    </source>
</evidence>
<feature type="region of interest" description="Disordered" evidence="1">
    <location>
        <begin position="19"/>
        <end position="103"/>
    </location>
</feature>
<name>A0AAV7EBR8_ARIFI</name>
<sequence length="163" mass="16913">MSNRPVSVLSLCLSLDKAPHKKEISGSILSDPPDCTATFQSPDGPRTPQPPPRSPSPLKSPDQARPEGTKAAGGRGGGGGRCRPTQKHLPRRKARDGDVPSRAETRVFYGVLIDCGRESLDSPCPCGGRGMAAGTTSLSGEGTCVGRWISTVGPGPEEIAAVQ</sequence>
<feature type="compositionally biased region" description="Pro residues" evidence="1">
    <location>
        <begin position="45"/>
        <end position="55"/>
    </location>
</feature>
<comment type="caution">
    <text evidence="2">The sequence shown here is derived from an EMBL/GenBank/DDBJ whole genome shotgun (WGS) entry which is preliminary data.</text>
</comment>
<protein>
    <submittedName>
        <fullName evidence="2">Uncharacterized protein</fullName>
    </submittedName>
</protein>
<dbReference type="Proteomes" id="UP000825729">
    <property type="component" value="Unassembled WGS sequence"/>
</dbReference>
<evidence type="ECO:0000256" key="1">
    <source>
        <dbReference type="SAM" id="MobiDB-lite"/>
    </source>
</evidence>
<evidence type="ECO:0000313" key="3">
    <source>
        <dbReference type="Proteomes" id="UP000825729"/>
    </source>
</evidence>
<accession>A0AAV7EBR8</accession>
<feature type="compositionally biased region" description="Basic residues" evidence="1">
    <location>
        <begin position="84"/>
        <end position="94"/>
    </location>
</feature>
<dbReference type="AlphaFoldDB" id="A0AAV7EBR8"/>
<gene>
    <name evidence="2" type="ORF">H6P81_016571</name>
</gene>
<organism evidence="2 3">
    <name type="scientific">Aristolochia fimbriata</name>
    <name type="common">White veined hardy Dutchman's pipe vine</name>
    <dbReference type="NCBI Taxonomy" id="158543"/>
    <lineage>
        <taxon>Eukaryota</taxon>
        <taxon>Viridiplantae</taxon>
        <taxon>Streptophyta</taxon>
        <taxon>Embryophyta</taxon>
        <taxon>Tracheophyta</taxon>
        <taxon>Spermatophyta</taxon>
        <taxon>Magnoliopsida</taxon>
        <taxon>Magnoliidae</taxon>
        <taxon>Piperales</taxon>
        <taxon>Aristolochiaceae</taxon>
        <taxon>Aristolochia</taxon>
    </lineage>
</organism>